<evidence type="ECO:0000313" key="2">
    <source>
        <dbReference type="EMBL" id="RAI73240.1"/>
    </source>
</evidence>
<dbReference type="Proteomes" id="UP000249016">
    <property type="component" value="Unassembled WGS sequence"/>
</dbReference>
<dbReference type="RefSeq" id="WP_111340122.1">
    <property type="nucleotide sequence ID" value="NZ_QLII01000001.1"/>
</dbReference>
<evidence type="ECO:0008006" key="4">
    <source>
        <dbReference type="Google" id="ProtNLM"/>
    </source>
</evidence>
<feature type="signal peptide" evidence="1">
    <location>
        <begin position="1"/>
        <end position="19"/>
    </location>
</feature>
<name>A0A327ND94_9BACT</name>
<accession>A0A327ND94</accession>
<protein>
    <recommendedName>
        <fullName evidence="4">T9SS C-terminal target domain-containing protein</fullName>
    </recommendedName>
</protein>
<evidence type="ECO:0000313" key="3">
    <source>
        <dbReference type="Proteomes" id="UP000249016"/>
    </source>
</evidence>
<keyword evidence="1" id="KW-0732">Signal</keyword>
<feature type="chain" id="PRO_5016355671" description="T9SS C-terminal target domain-containing protein" evidence="1">
    <location>
        <begin position="20"/>
        <end position="168"/>
    </location>
</feature>
<proteinExistence type="predicted"/>
<evidence type="ECO:0000256" key="1">
    <source>
        <dbReference type="SAM" id="SignalP"/>
    </source>
</evidence>
<gene>
    <name evidence="2" type="ORF">HMF3257_00270</name>
</gene>
<comment type="caution">
    <text evidence="2">The sequence shown here is derived from an EMBL/GenBank/DDBJ whole genome shotgun (WGS) entry which is preliminary data.</text>
</comment>
<sequence>MKKLYLFAVGLLSTGLASGQTNLVINGPLSTNPSIYNTIIGNQAGNATLTGNSNVFLGYKTGFANTTGYSGVFLGTSAGAANTTGSGNTFVGKDAGEGTSTGFSNTFLGVAAGSTNGTTSSNVYVGPLPDHLTVMGFPTPFWETRRATTAGVDAVTYLLDTMLVIKII</sequence>
<dbReference type="EMBL" id="QLII01000001">
    <property type="protein sequence ID" value="RAI73240.1"/>
    <property type="molecule type" value="Genomic_DNA"/>
</dbReference>
<organism evidence="2 3">
    <name type="scientific">Spirosoma telluris</name>
    <dbReference type="NCBI Taxonomy" id="2183553"/>
    <lineage>
        <taxon>Bacteria</taxon>
        <taxon>Pseudomonadati</taxon>
        <taxon>Bacteroidota</taxon>
        <taxon>Cytophagia</taxon>
        <taxon>Cytophagales</taxon>
        <taxon>Cytophagaceae</taxon>
        <taxon>Spirosoma</taxon>
    </lineage>
</organism>
<dbReference type="AlphaFoldDB" id="A0A327ND94"/>
<reference evidence="2 3" key="1">
    <citation type="submission" date="2018-06" db="EMBL/GenBank/DDBJ databases">
        <title>Spirosoma sp. HMF3257 Genome sequencing and assembly.</title>
        <authorList>
            <person name="Kang H."/>
            <person name="Cha I."/>
            <person name="Kim H."/>
            <person name="Kang J."/>
            <person name="Joh K."/>
        </authorList>
    </citation>
    <scope>NUCLEOTIDE SEQUENCE [LARGE SCALE GENOMIC DNA]</scope>
    <source>
        <strain evidence="2 3">HMF3257</strain>
    </source>
</reference>
<keyword evidence="3" id="KW-1185">Reference proteome</keyword>